<dbReference type="OrthoDB" id="1706657at2759"/>
<sequence length="464" mass="53607">MDFAATERDTLAFWEKIDAFQKQLKISEGRKEYLFYDGPPFATGLPHYGHLLAGTIKDVVTRYWSMCGYHVSRRFGWDCHGLPVEYEVETKFGLKKPTDTEGGVTIKEYNEKCRSVVMQYSQQWKEIIKRFGRWIDFDNDYKTLNASFMESVWWAFKQLYQKGLVYQGVKVMPYSTACTTPLSNFEANQNYKNVPETAITVGFKLLDDQFENQKEGIDEKLPTLILAWTTTPWTLPSNLALCVHLEYDYIKFKNKNGTAYWIVVKERVPAVVDAKEVDAVLNNVIATIKGSDLVGRRYEPLFKYFKNLEQMPRRHTVVSGDYVKRDSGTGIVHCAPFFGEDDYSVCISGGVMTGKEGPIACPVDDNGCFTREVDDYAGRYVKDCDKDIIKSLKDRKVLIKTEQITHSYPFCWRSDTPLIYKAVPSWFVNVERIKSEDLQPYIKIDCSEEYQANKLEKRKEKQAE</sequence>
<keyword evidence="6 10" id="KW-0648">Protein biosynthesis</keyword>
<dbReference type="InterPro" id="IPR002301">
    <property type="entry name" value="Ile-tRNA-ligase"/>
</dbReference>
<dbReference type="PANTHER" id="PTHR42780">
    <property type="entry name" value="SOLEUCYL-TRNA SYNTHETASE"/>
    <property type="match status" value="1"/>
</dbReference>
<dbReference type="Gene3D" id="3.90.740.10">
    <property type="entry name" value="Valyl/Leucyl/Isoleucyl-tRNA synthetase, editing domain"/>
    <property type="match status" value="1"/>
</dbReference>
<organism evidence="12 13">
    <name type="scientific">Streblomastix strix</name>
    <dbReference type="NCBI Taxonomy" id="222440"/>
    <lineage>
        <taxon>Eukaryota</taxon>
        <taxon>Metamonada</taxon>
        <taxon>Preaxostyla</taxon>
        <taxon>Oxymonadida</taxon>
        <taxon>Streblomastigidae</taxon>
        <taxon>Streblomastix</taxon>
    </lineage>
</organism>
<evidence type="ECO:0000256" key="1">
    <source>
        <dbReference type="ARBA" id="ARBA00005594"/>
    </source>
</evidence>
<evidence type="ECO:0000313" key="13">
    <source>
        <dbReference type="Proteomes" id="UP000324800"/>
    </source>
</evidence>
<dbReference type="InterPro" id="IPR023586">
    <property type="entry name" value="Ile-tRNA-ligase_type2"/>
</dbReference>
<dbReference type="PROSITE" id="PS00178">
    <property type="entry name" value="AA_TRNA_LIGASE_I"/>
    <property type="match status" value="1"/>
</dbReference>
<dbReference type="InterPro" id="IPR001412">
    <property type="entry name" value="aa-tRNA-synth_I_CS"/>
</dbReference>
<dbReference type="GO" id="GO:0005524">
    <property type="term" value="F:ATP binding"/>
    <property type="evidence" value="ECO:0007669"/>
    <property type="project" value="UniProtKB-KW"/>
</dbReference>
<evidence type="ECO:0000259" key="11">
    <source>
        <dbReference type="Pfam" id="PF00133"/>
    </source>
</evidence>
<name>A0A5J4U674_9EUKA</name>
<dbReference type="InterPro" id="IPR002300">
    <property type="entry name" value="aa-tRNA-synth_Ia"/>
</dbReference>
<dbReference type="InterPro" id="IPR009008">
    <property type="entry name" value="Val/Leu/Ile-tRNA-synth_edit"/>
</dbReference>
<keyword evidence="4 10" id="KW-0547">Nucleotide-binding</keyword>
<accession>A0A5J4U674</accession>
<dbReference type="GO" id="GO:0002161">
    <property type="term" value="F:aminoacyl-tRNA deacylase activity"/>
    <property type="evidence" value="ECO:0007669"/>
    <property type="project" value="InterPro"/>
</dbReference>
<comment type="similarity">
    <text evidence="1 10">Belongs to the class-I aminoacyl-tRNA synthetase family.</text>
</comment>
<evidence type="ECO:0000256" key="4">
    <source>
        <dbReference type="ARBA" id="ARBA00022741"/>
    </source>
</evidence>
<dbReference type="InterPro" id="IPR014729">
    <property type="entry name" value="Rossmann-like_a/b/a_fold"/>
</dbReference>
<dbReference type="EMBL" id="SNRW01020180">
    <property type="protein sequence ID" value="KAA6365710.1"/>
    <property type="molecule type" value="Genomic_DNA"/>
</dbReference>
<evidence type="ECO:0000256" key="7">
    <source>
        <dbReference type="ARBA" id="ARBA00023146"/>
    </source>
</evidence>
<dbReference type="GO" id="GO:0006428">
    <property type="term" value="P:isoleucyl-tRNA aminoacylation"/>
    <property type="evidence" value="ECO:0007669"/>
    <property type="project" value="InterPro"/>
</dbReference>
<dbReference type="PANTHER" id="PTHR42780:SF1">
    <property type="entry name" value="ISOLEUCINE--TRNA LIGASE, CYTOPLASMIC"/>
    <property type="match status" value="1"/>
</dbReference>
<comment type="catalytic activity">
    <reaction evidence="9">
        <text>tRNA(Ile) + L-isoleucine + ATP = L-isoleucyl-tRNA(Ile) + AMP + diphosphate</text>
        <dbReference type="Rhea" id="RHEA:11060"/>
        <dbReference type="Rhea" id="RHEA-COMP:9666"/>
        <dbReference type="Rhea" id="RHEA-COMP:9695"/>
        <dbReference type="ChEBI" id="CHEBI:30616"/>
        <dbReference type="ChEBI" id="CHEBI:33019"/>
        <dbReference type="ChEBI" id="CHEBI:58045"/>
        <dbReference type="ChEBI" id="CHEBI:78442"/>
        <dbReference type="ChEBI" id="CHEBI:78528"/>
        <dbReference type="ChEBI" id="CHEBI:456215"/>
        <dbReference type="EC" id="6.1.1.5"/>
    </reaction>
</comment>
<evidence type="ECO:0000256" key="9">
    <source>
        <dbReference type="ARBA" id="ARBA00048359"/>
    </source>
</evidence>
<keyword evidence="3 10" id="KW-0436">Ligase</keyword>
<evidence type="ECO:0000256" key="5">
    <source>
        <dbReference type="ARBA" id="ARBA00022840"/>
    </source>
</evidence>
<feature type="domain" description="Aminoacyl-tRNA synthetase class Ia" evidence="11">
    <location>
        <begin position="10"/>
        <end position="451"/>
    </location>
</feature>
<feature type="non-terminal residue" evidence="12">
    <location>
        <position position="464"/>
    </location>
</feature>
<evidence type="ECO:0000256" key="3">
    <source>
        <dbReference type="ARBA" id="ARBA00022598"/>
    </source>
</evidence>
<dbReference type="SUPFAM" id="SSF52374">
    <property type="entry name" value="Nucleotidylyl transferase"/>
    <property type="match status" value="1"/>
</dbReference>
<dbReference type="Proteomes" id="UP000324800">
    <property type="component" value="Unassembled WGS sequence"/>
</dbReference>
<keyword evidence="7 10" id="KW-0030">Aminoacyl-tRNA synthetase</keyword>
<dbReference type="AlphaFoldDB" id="A0A5J4U674"/>
<protein>
    <recommendedName>
        <fullName evidence="2">isoleucine--tRNA ligase</fullName>
        <ecNumber evidence="2">6.1.1.5</ecNumber>
    </recommendedName>
    <alternativeName>
        <fullName evidence="8">Isoleucyl-tRNA synthetase</fullName>
    </alternativeName>
</protein>
<evidence type="ECO:0000256" key="6">
    <source>
        <dbReference type="ARBA" id="ARBA00022917"/>
    </source>
</evidence>
<dbReference type="GO" id="GO:0004822">
    <property type="term" value="F:isoleucine-tRNA ligase activity"/>
    <property type="evidence" value="ECO:0007669"/>
    <property type="project" value="UniProtKB-EC"/>
</dbReference>
<dbReference type="PRINTS" id="PR00984">
    <property type="entry name" value="TRNASYNTHILE"/>
</dbReference>
<evidence type="ECO:0000256" key="8">
    <source>
        <dbReference type="ARBA" id="ARBA00032665"/>
    </source>
</evidence>
<dbReference type="SUPFAM" id="SSF50677">
    <property type="entry name" value="ValRS/IleRS/LeuRS editing domain"/>
    <property type="match status" value="1"/>
</dbReference>
<proteinExistence type="inferred from homology"/>
<gene>
    <name evidence="12" type="ORF">EZS28_038763</name>
</gene>
<dbReference type="FunFam" id="3.40.50.620:FF:000023">
    <property type="entry name" value="Isoleucyl-tRNA synthetase,cytoplasmic"/>
    <property type="match status" value="1"/>
</dbReference>
<reference evidence="12 13" key="1">
    <citation type="submission" date="2019-03" db="EMBL/GenBank/DDBJ databases">
        <title>Single cell metagenomics reveals metabolic interactions within the superorganism composed of flagellate Streblomastix strix and complex community of Bacteroidetes bacteria on its surface.</title>
        <authorList>
            <person name="Treitli S.C."/>
            <person name="Kolisko M."/>
            <person name="Husnik F."/>
            <person name="Keeling P."/>
            <person name="Hampl V."/>
        </authorList>
    </citation>
    <scope>NUCLEOTIDE SEQUENCE [LARGE SCALE GENOMIC DNA]</scope>
    <source>
        <strain evidence="12">ST1C</strain>
    </source>
</reference>
<dbReference type="Pfam" id="PF00133">
    <property type="entry name" value="tRNA-synt_1"/>
    <property type="match status" value="1"/>
</dbReference>
<evidence type="ECO:0000256" key="2">
    <source>
        <dbReference type="ARBA" id="ARBA00013165"/>
    </source>
</evidence>
<comment type="caution">
    <text evidence="12">The sequence shown here is derived from an EMBL/GenBank/DDBJ whole genome shotgun (WGS) entry which is preliminary data.</text>
</comment>
<keyword evidence="5 10" id="KW-0067">ATP-binding</keyword>
<evidence type="ECO:0000256" key="10">
    <source>
        <dbReference type="RuleBase" id="RU363035"/>
    </source>
</evidence>
<evidence type="ECO:0000313" key="12">
    <source>
        <dbReference type="EMBL" id="KAA6365710.1"/>
    </source>
</evidence>
<dbReference type="Gene3D" id="3.40.50.620">
    <property type="entry name" value="HUPs"/>
    <property type="match status" value="1"/>
</dbReference>
<dbReference type="EC" id="6.1.1.5" evidence="2"/>